<keyword evidence="15 17" id="KW-0460">Magnesium</keyword>
<evidence type="ECO:0000259" key="23">
    <source>
        <dbReference type="Pfam" id="PF05524"/>
    </source>
</evidence>
<feature type="binding site" evidence="20">
    <location>
        <position position="457"/>
    </location>
    <ligand>
        <name>Mg(2+)</name>
        <dbReference type="ChEBI" id="CHEBI:18420"/>
    </ligand>
</feature>
<evidence type="ECO:0000259" key="21">
    <source>
        <dbReference type="Pfam" id="PF00391"/>
    </source>
</evidence>
<dbReference type="PRINTS" id="PR01736">
    <property type="entry name" value="PHPHTRNFRASE"/>
</dbReference>
<dbReference type="EMBL" id="VYGV01000016">
    <property type="protein sequence ID" value="NWF47130.1"/>
    <property type="molecule type" value="Genomic_DNA"/>
</dbReference>
<comment type="subcellular location">
    <subcellularLocation>
        <location evidence="4 17">Cytoplasm</location>
    </subcellularLocation>
</comment>
<evidence type="ECO:0000313" key="24">
    <source>
        <dbReference type="EMBL" id="NWF47130.1"/>
    </source>
</evidence>
<dbReference type="InterPro" id="IPR008731">
    <property type="entry name" value="PTS_EIN"/>
</dbReference>
<feature type="binding site" evidence="19">
    <location>
        <begin position="480"/>
        <end position="481"/>
    </location>
    <ligand>
        <name>phosphoenolpyruvate</name>
        <dbReference type="ChEBI" id="CHEBI:58702"/>
    </ligand>
</feature>
<feature type="binding site" evidence="19">
    <location>
        <position position="491"/>
    </location>
    <ligand>
        <name>phosphoenolpyruvate</name>
        <dbReference type="ChEBI" id="CHEBI:58702"/>
    </ligand>
</feature>
<comment type="catalytic activity">
    <reaction evidence="1 17">
        <text>L-histidyl-[protein] + phosphoenolpyruvate = N(pros)-phospho-L-histidyl-[protein] + pyruvate</text>
        <dbReference type="Rhea" id="RHEA:23880"/>
        <dbReference type="Rhea" id="RHEA-COMP:9745"/>
        <dbReference type="Rhea" id="RHEA-COMP:9746"/>
        <dbReference type="ChEBI" id="CHEBI:15361"/>
        <dbReference type="ChEBI" id="CHEBI:29979"/>
        <dbReference type="ChEBI" id="CHEBI:58702"/>
        <dbReference type="ChEBI" id="CHEBI:64837"/>
        <dbReference type="EC" id="2.7.3.9"/>
    </reaction>
</comment>
<feature type="binding site" evidence="20">
    <location>
        <position position="481"/>
    </location>
    <ligand>
        <name>Mg(2+)</name>
        <dbReference type="ChEBI" id="CHEBI:18420"/>
    </ligand>
</feature>
<dbReference type="PANTHER" id="PTHR46244:SF3">
    <property type="entry name" value="PHOSPHOENOLPYRUVATE-PROTEIN PHOSPHOTRANSFERASE"/>
    <property type="match status" value="1"/>
</dbReference>
<evidence type="ECO:0000256" key="7">
    <source>
        <dbReference type="ARBA" id="ARBA00016544"/>
    </source>
</evidence>
<evidence type="ECO:0000313" key="25">
    <source>
        <dbReference type="Proteomes" id="UP000545507"/>
    </source>
</evidence>
<dbReference type="InterPro" id="IPR023151">
    <property type="entry name" value="PEP_util_CS"/>
</dbReference>
<feature type="active site" description="Tele-phosphohistidine intermediate" evidence="18">
    <location>
        <position position="212"/>
    </location>
</feature>
<dbReference type="Gene3D" id="1.10.274.10">
    <property type="entry name" value="PtsI, HPr-binding domain"/>
    <property type="match status" value="1"/>
</dbReference>
<dbReference type="NCBIfam" id="TIGR01417">
    <property type="entry name" value="PTS_I_fam"/>
    <property type="match status" value="1"/>
</dbReference>
<dbReference type="EC" id="2.7.3.9" evidence="6 17"/>
<dbReference type="InterPro" id="IPR040442">
    <property type="entry name" value="Pyrv_kinase-like_dom_sf"/>
</dbReference>
<evidence type="ECO:0000256" key="17">
    <source>
        <dbReference type="PIRNR" id="PIRNR000732"/>
    </source>
</evidence>
<evidence type="ECO:0000256" key="9">
    <source>
        <dbReference type="ARBA" id="ARBA00022490"/>
    </source>
</evidence>
<keyword evidence="8 17" id="KW-0813">Transport</keyword>
<evidence type="ECO:0000256" key="12">
    <source>
        <dbReference type="ARBA" id="ARBA00022683"/>
    </source>
</evidence>
<feature type="binding site" evidence="19">
    <location>
        <position position="319"/>
    </location>
    <ligand>
        <name>phosphoenolpyruvate</name>
        <dbReference type="ChEBI" id="CHEBI:58702"/>
    </ligand>
</feature>
<feature type="domain" description="PEP-utilising enzyme C-terminal" evidence="22">
    <location>
        <begin position="274"/>
        <end position="566"/>
    </location>
</feature>
<keyword evidence="12 17" id="KW-0598">Phosphotransferase system</keyword>
<dbReference type="InterPro" id="IPR050499">
    <property type="entry name" value="PEP-utilizing_PTS_enzyme"/>
</dbReference>
<evidence type="ECO:0000256" key="18">
    <source>
        <dbReference type="PIRSR" id="PIRSR000732-1"/>
    </source>
</evidence>
<evidence type="ECO:0000256" key="14">
    <source>
        <dbReference type="ARBA" id="ARBA00022777"/>
    </source>
</evidence>
<accession>A0A7Y8KXY0</accession>
<dbReference type="GO" id="GO:0016301">
    <property type="term" value="F:kinase activity"/>
    <property type="evidence" value="ECO:0007669"/>
    <property type="project" value="UniProtKB-KW"/>
</dbReference>
<evidence type="ECO:0000256" key="13">
    <source>
        <dbReference type="ARBA" id="ARBA00022723"/>
    </source>
</evidence>
<evidence type="ECO:0000256" key="3">
    <source>
        <dbReference type="ARBA" id="ARBA00002728"/>
    </source>
</evidence>
<feature type="domain" description="PEP-utilising enzyme mobile" evidence="21">
    <location>
        <begin position="179"/>
        <end position="248"/>
    </location>
</feature>
<evidence type="ECO:0000256" key="19">
    <source>
        <dbReference type="PIRSR" id="PIRSR000732-2"/>
    </source>
</evidence>
<dbReference type="Gene3D" id="3.50.30.10">
    <property type="entry name" value="Phosphohistidine domain"/>
    <property type="match status" value="1"/>
</dbReference>
<keyword evidence="25" id="KW-1185">Reference proteome</keyword>
<dbReference type="AlphaFoldDB" id="A0A7Y8KXY0"/>
<reference evidence="24 25" key="1">
    <citation type="submission" date="2019-09" db="EMBL/GenBank/DDBJ databases">
        <title>Hydrogenophaga aromatica sp. nov., isolated from a para-xylene-degrading enrichment culture.</title>
        <authorList>
            <person name="Tancsics A."/>
            <person name="Banerjee S."/>
        </authorList>
    </citation>
    <scope>NUCLEOTIDE SEQUENCE [LARGE SCALE GENOMIC DNA]</scope>
    <source>
        <strain evidence="24 25">D2P1</strain>
    </source>
</reference>
<dbReference type="InterPro" id="IPR008279">
    <property type="entry name" value="PEP-util_enz_mobile_dom"/>
</dbReference>
<dbReference type="PROSITE" id="PS00742">
    <property type="entry name" value="PEP_ENZYMES_2"/>
    <property type="match status" value="1"/>
</dbReference>
<dbReference type="SUPFAM" id="SSF52009">
    <property type="entry name" value="Phosphohistidine domain"/>
    <property type="match status" value="1"/>
</dbReference>
<feature type="binding site" evidence="19">
    <location>
        <position position="356"/>
    </location>
    <ligand>
        <name>phosphoenolpyruvate</name>
        <dbReference type="ChEBI" id="CHEBI:58702"/>
    </ligand>
</feature>
<proteinExistence type="inferred from homology"/>
<dbReference type="InterPro" id="IPR000121">
    <property type="entry name" value="PEP_util_C"/>
</dbReference>
<feature type="active site" description="Proton donor" evidence="18">
    <location>
        <position position="528"/>
    </location>
</feature>
<dbReference type="InterPro" id="IPR015813">
    <property type="entry name" value="Pyrv/PenolPyrv_kinase-like_dom"/>
</dbReference>
<dbReference type="Pfam" id="PF00391">
    <property type="entry name" value="PEP-utilizers"/>
    <property type="match status" value="1"/>
</dbReference>
<dbReference type="Gene3D" id="3.20.20.60">
    <property type="entry name" value="Phosphoenolpyruvate-binding domains"/>
    <property type="match status" value="1"/>
</dbReference>
<dbReference type="InterPro" id="IPR018274">
    <property type="entry name" value="PEP_util_AS"/>
</dbReference>
<dbReference type="Pfam" id="PF02896">
    <property type="entry name" value="PEP-utilizers_C"/>
    <property type="match status" value="1"/>
</dbReference>
<evidence type="ECO:0000256" key="10">
    <source>
        <dbReference type="ARBA" id="ARBA00022597"/>
    </source>
</evidence>
<comment type="function">
    <text evidence="3 17">General (non sugar-specific) component of the phosphoenolpyruvate-dependent sugar phosphotransferase system (sugar PTS). This major carbohydrate active-transport system catalyzes the phosphorylation of incoming sugar substrates concomitantly with their translocation across the cell membrane. Enzyme I transfers the phosphoryl group from phosphoenolpyruvate (PEP) to the phosphoryl carrier protein (HPr).</text>
</comment>
<keyword evidence="11 17" id="KW-0808">Transferase</keyword>
<dbReference type="RefSeq" id="WP_177137021.1">
    <property type="nucleotide sequence ID" value="NZ_JAGPWB010000022.1"/>
</dbReference>
<comment type="similarity">
    <text evidence="5 17">Belongs to the PEP-utilizing enzyme family.</text>
</comment>
<protein>
    <recommendedName>
        <fullName evidence="7 17">Phosphoenolpyruvate-protein phosphotransferase</fullName>
        <ecNumber evidence="6 17">2.7.3.9</ecNumber>
    </recommendedName>
    <alternativeName>
        <fullName evidence="16 17">Phosphotransferase system, enzyme I</fullName>
    </alternativeName>
</protein>
<dbReference type="SUPFAM" id="SSF47831">
    <property type="entry name" value="Enzyme I of the PEP:sugar phosphotransferase system HPr-binding (sub)domain"/>
    <property type="match status" value="1"/>
</dbReference>
<evidence type="ECO:0000256" key="16">
    <source>
        <dbReference type="ARBA" id="ARBA00033235"/>
    </source>
</evidence>
<dbReference type="SUPFAM" id="SSF51621">
    <property type="entry name" value="Phosphoenolpyruvate/pyruvate domain"/>
    <property type="match status" value="1"/>
</dbReference>
<evidence type="ECO:0000256" key="8">
    <source>
        <dbReference type="ARBA" id="ARBA00022448"/>
    </source>
</evidence>
<evidence type="ECO:0000256" key="5">
    <source>
        <dbReference type="ARBA" id="ARBA00007837"/>
    </source>
</evidence>
<keyword evidence="13 17" id="KW-0479">Metal-binding</keyword>
<dbReference type="GO" id="GO:0009401">
    <property type="term" value="P:phosphoenolpyruvate-dependent sugar phosphotransferase system"/>
    <property type="evidence" value="ECO:0007669"/>
    <property type="project" value="UniProtKB-KW"/>
</dbReference>
<evidence type="ECO:0000256" key="6">
    <source>
        <dbReference type="ARBA" id="ARBA00012232"/>
    </source>
</evidence>
<name>A0A7Y8KXY0_9BURK</name>
<keyword evidence="14 17" id="KW-0418">Kinase</keyword>
<dbReference type="InterPro" id="IPR036618">
    <property type="entry name" value="PtsI_HPr-bd_sf"/>
</dbReference>
<feature type="domain" description="Phosphotransferase system enzyme I N-terminal" evidence="23">
    <location>
        <begin position="6"/>
        <end position="133"/>
    </location>
</feature>
<dbReference type="Proteomes" id="UP000545507">
    <property type="component" value="Unassembled WGS sequence"/>
</dbReference>
<dbReference type="PIRSF" id="PIRSF000732">
    <property type="entry name" value="PTS_enzyme_I"/>
    <property type="match status" value="1"/>
</dbReference>
<evidence type="ECO:0000256" key="2">
    <source>
        <dbReference type="ARBA" id="ARBA00001946"/>
    </source>
</evidence>
<dbReference type="GO" id="GO:0005737">
    <property type="term" value="C:cytoplasm"/>
    <property type="evidence" value="ECO:0007669"/>
    <property type="project" value="UniProtKB-SubCell"/>
</dbReference>
<evidence type="ECO:0000256" key="1">
    <source>
        <dbReference type="ARBA" id="ARBA00000683"/>
    </source>
</evidence>
<keyword evidence="10 17" id="KW-0762">Sugar transport</keyword>
<organism evidence="24 25">
    <name type="scientific">Hydrogenophaga aromaticivorans</name>
    <dbReference type="NCBI Taxonomy" id="2610898"/>
    <lineage>
        <taxon>Bacteria</taxon>
        <taxon>Pseudomonadati</taxon>
        <taxon>Pseudomonadota</taxon>
        <taxon>Betaproteobacteria</taxon>
        <taxon>Burkholderiales</taxon>
        <taxon>Comamonadaceae</taxon>
        <taxon>Hydrogenophaga</taxon>
    </lineage>
</organism>
<dbReference type="GO" id="GO:0008965">
    <property type="term" value="F:phosphoenolpyruvate-protein phosphotransferase activity"/>
    <property type="evidence" value="ECO:0007669"/>
    <property type="project" value="UniProtKB-EC"/>
</dbReference>
<dbReference type="PANTHER" id="PTHR46244">
    <property type="entry name" value="PHOSPHOENOLPYRUVATE-PROTEIN PHOSPHOTRANSFERASE"/>
    <property type="match status" value="1"/>
</dbReference>
<dbReference type="Pfam" id="PF05524">
    <property type="entry name" value="PEP-utilisers_N"/>
    <property type="match status" value="1"/>
</dbReference>
<keyword evidence="24" id="KW-0670">Pyruvate</keyword>
<keyword evidence="9 17" id="KW-0963">Cytoplasm</keyword>
<sequence length="590" mass="64400">MSFTVHGLAVSRGIAIGRAVIVASSRVDVAHYFVKVEQVEAEIERLRSARKAVVEEIGRVQHSLGELGSNDAHPELSALLDVHLMLLQDEQLTNGVKHWIVDRHYNAEWALTTQLEVIARQFDEMEDPYLRERKADLEQVVERMLRFMRGVASPVAAPRPAAADGKSDTLFDPSVEVPLVLIAHDLSPADMLQFKQSVFAGFVTDVGGKTSHTAIVARSMDIPAVVGARSASHLINQDDWVIIDGDAGVVVVDPSAILLAEYGFKQRQGEVERERLSRLKNTPAVTLDGQKIELLANIEQPDDAIAALKAGAVGVGLFRTEFLFMGRNGKLPDEEEQYQAYRRAVEGMQGLPVTIRTVDVGADKPLDRSPVRAGEDHLNPALGLRAIRWSLAEPTMFLAQLRAILRAAAHGAINLLIPMLAHASEIRQTLALVDRAREQLDARGQAYGPVRLGAMIEVPAAALTIPLFLRYFDFLSIGTNDLIQYTLAIDRADEAVSHLYDPVHPAVLQLLASTISQCQAQGKGVSVCGEMAGDVAMTRLLLGLGLRSFSMHPSQILAVKQQILRSDTVRLQAWAQSVLVAEDPAALMAD</sequence>
<evidence type="ECO:0000256" key="15">
    <source>
        <dbReference type="ARBA" id="ARBA00022842"/>
    </source>
</evidence>
<gene>
    <name evidence="24" type="primary">ptsP</name>
    <name evidence="24" type="ORF">F3K02_18010</name>
</gene>
<evidence type="ECO:0000256" key="20">
    <source>
        <dbReference type="PIRSR" id="PIRSR000732-3"/>
    </source>
</evidence>
<dbReference type="InterPro" id="IPR006318">
    <property type="entry name" value="PTS_EI-like"/>
</dbReference>
<dbReference type="GO" id="GO:0046872">
    <property type="term" value="F:metal ion binding"/>
    <property type="evidence" value="ECO:0007669"/>
    <property type="project" value="UniProtKB-KW"/>
</dbReference>
<evidence type="ECO:0000256" key="4">
    <source>
        <dbReference type="ARBA" id="ARBA00004496"/>
    </source>
</evidence>
<comment type="caution">
    <text evidence="24">The sequence shown here is derived from an EMBL/GenBank/DDBJ whole genome shotgun (WGS) entry which is preliminary data.</text>
</comment>
<evidence type="ECO:0000259" key="22">
    <source>
        <dbReference type="Pfam" id="PF02896"/>
    </source>
</evidence>
<dbReference type="PROSITE" id="PS00370">
    <property type="entry name" value="PEP_ENZYMES_PHOS_SITE"/>
    <property type="match status" value="1"/>
</dbReference>
<dbReference type="InterPro" id="IPR024692">
    <property type="entry name" value="PTS_EI"/>
</dbReference>
<evidence type="ECO:0000256" key="11">
    <source>
        <dbReference type="ARBA" id="ARBA00022679"/>
    </source>
</evidence>
<dbReference type="InterPro" id="IPR036637">
    <property type="entry name" value="Phosphohistidine_dom_sf"/>
</dbReference>
<comment type="cofactor">
    <cofactor evidence="2 17 20">
        <name>Mg(2+)</name>
        <dbReference type="ChEBI" id="CHEBI:18420"/>
    </cofactor>
</comment>